<accession>A0A183GVG2</accession>
<proteinExistence type="predicted"/>
<sequence length="102" mass="11429">MNLVQELIRANEPLKAPIDLQFSGELTLMDVVKISEAALKRIVCMARDLAAFQALDIEDKKNIVKGARPLRWFHCVLGFIGAISRKLQRASHPSRCDGVRSE</sequence>
<dbReference type="InterPro" id="IPR035500">
    <property type="entry name" value="NHR-like_dom_sf"/>
</dbReference>
<organism evidence="5 6">
    <name type="scientific">Heligmosomoides polygyrus</name>
    <name type="common">Parasitic roundworm</name>
    <dbReference type="NCBI Taxonomy" id="6339"/>
    <lineage>
        <taxon>Eukaryota</taxon>
        <taxon>Metazoa</taxon>
        <taxon>Ecdysozoa</taxon>
        <taxon>Nematoda</taxon>
        <taxon>Chromadorea</taxon>
        <taxon>Rhabditida</taxon>
        <taxon>Rhabditina</taxon>
        <taxon>Rhabditomorpha</taxon>
        <taxon>Strongyloidea</taxon>
        <taxon>Heligmosomidae</taxon>
        <taxon>Heligmosomoides</taxon>
    </lineage>
</organism>
<keyword evidence="2" id="KW-0804">Transcription</keyword>
<evidence type="ECO:0000256" key="3">
    <source>
        <dbReference type="ARBA" id="ARBA00023170"/>
    </source>
</evidence>
<keyword evidence="1" id="KW-0805">Transcription regulation</keyword>
<dbReference type="WBParaSite" id="HPBE_0002668201-mRNA-1">
    <property type="protein sequence ID" value="HPBE_0002668201-mRNA-1"/>
    <property type="gene ID" value="HPBE_0002668201"/>
</dbReference>
<dbReference type="Proteomes" id="UP000050761">
    <property type="component" value="Unassembled WGS sequence"/>
</dbReference>
<accession>A0A3P8FVN8</accession>
<evidence type="ECO:0000256" key="1">
    <source>
        <dbReference type="ARBA" id="ARBA00023015"/>
    </source>
</evidence>
<name>A0A183GVG2_HELPZ</name>
<reference evidence="6" key="2">
    <citation type="submission" date="2019-09" db="UniProtKB">
        <authorList>
            <consortium name="WormBaseParasite"/>
        </authorList>
    </citation>
    <scope>IDENTIFICATION</scope>
</reference>
<keyword evidence="5" id="KW-1185">Reference proteome</keyword>
<keyword evidence="3" id="KW-0675">Receptor</keyword>
<dbReference type="Gene3D" id="1.10.565.10">
    <property type="entry name" value="Retinoid X Receptor"/>
    <property type="match status" value="1"/>
</dbReference>
<gene>
    <name evidence="4" type="ORF">HPBE_LOCUS26681</name>
</gene>
<reference evidence="4 5" key="1">
    <citation type="submission" date="2018-11" db="EMBL/GenBank/DDBJ databases">
        <authorList>
            <consortium name="Pathogen Informatics"/>
        </authorList>
    </citation>
    <scope>NUCLEOTIDE SEQUENCE [LARGE SCALE GENOMIC DNA]</scope>
</reference>
<evidence type="ECO:0000256" key="2">
    <source>
        <dbReference type="ARBA" id="ARBA00023163"/>
    </source>
</evidence>
<dbReference type="SUPFAM" id="SSF48508">
    <property type="entry name" value="Nuclear receptor ligand-binding domain"/>
    <property type="match status" value="1"/>
</dbReference>
<dbReference type="OrthoDB" id="6355676at2759"/>
<evidence type="ECO:0000313" key="6">
    <source>
        <dbReference type="WBParaSite" id="HPBE_0002668201-mRNA-1"/>
    </source>
</evidence>
<dbReference type="AlphaFoldDB" id="A0A183GVG2"/>
<evidence type="ECO:0000313" key="4">
    <source>
        <dbReference type="EMBL" id="VDP58905.1"/>
    </source>
</evidence>
<evidence type="ECO:0000313" key="5">
    <source>
        <dbReference type="Proteomes" id="UP000050761"/>
    </source>
</evidence>
<dbReference type="EMBL" id="UZAH01040603">
    <property type="protein sequence ID" value="VDP58905.1"/>
    <property type="molecule type" value="Genomic_DNA"/>
</dbReference>
<protein>
    <submittedName>
        <fullName evidence="6">Carrier domain-containing protein</fullName>
    </submittedName>
</protein>